<dbReference type="Pfam" id="PF01636">
    <property type="entry name" value="APH"/>
    <property type="match status" value="1"/>
</dbReference>
<proteinExistence type="predicted"/>
<organism evidence="2 3">
    <name type="scientific">Paenibacillus favisporus</name>
    <dbReference type="NCBI Taxonomy" id="221028"/>
    <lineage>
        <taxon>Bacteria</taxon>
        <taxon>Bacillati</taxon>
        <taxon>Bacillota</taxon>
        <taxon>Bacilli</taxon>
        <taxon>Bacillales</taxon>
        <taxon>Paenibacillaceae</taxon>
        <taxon>Paenibacillus</taxon>
    </lineage>
</organism>
<evidence type="ECO:0000313" key="2">
    <source>
        <dbReference type="EMBL" id="MET3544713.1"/>
    </source>
</evidence>
<evidence type="ECO:0000313" key="3">
    <source>
        <dbReference type="Proteomes" id="UP001549098"/>
    </source>
</evidence>
<evidence type="ECO:0000259" key="1">
    <source>
        <dbReference type="Pfam" id="PF01636"/>
    </source>
</evidence>
<name>A0ABV2EYL0_9BACL</name>
<dbReference type="InterPro" id="IPR011009">
    <property type="entry name" value="Kinase-like_dom_sf"/>
</dbReference>
<comment type="caution">
    <text evidence="2">The sequence shown here is derived from an EMBL/GenBank/DDBJ whole genome shotgun (WGS) entry which is preliminary data.</text>
</comment>
<dbReference type="RefSeq" id="WP_354495359.1">
    <property type="nucleotide sequence ID" value="NZ_JBEPLV010000001.1"/>
</dbReference>
<feature type="domain" description="Aminoglycoside phosphotransferase" evidence="1">
    <location>
        <begin position="93"/>
        <end position="261"/>
    </location>
</feature>
<reference evidence="2 3" key="1">
    <citation type="submission" date="2024-06" db="EMBL/GenBank/DDBJ databases">
        <title>Genomic Encyclopedia of Type Strains, Phase IV (KMG-IV): sequencing the most valuable type-strain genomes for metagenomic binning, comparative biology and taxonomic classification.</title>
        <authorList>
            <person name="Goeker M."/>
        </authorList>
    </citation>
    <scope>NUCLEOTIDE SEQUENCE [LARGE SCALE GENOMIC DNA]</scope>
    <source>
        <strain evidence="2 3">DSM 17253</strain>
    </source>
</reference>
<gene>
    <name evidence="2" type="ORF">ABID47_001307</name>
</gene>
<keyword evidence="3" id="KW-1185">Reference proteome</keyword>
<protein>
    <submittedName>
        <fullName evidence="2">Thiamine kinase-like enzyme</fullName>
    </submittedName>
</protein>
<dbReference type="SUPFAM" id="SSF56112">
    <property type="entry name" value="Protein kinase-like (PK-like)"/>
    <property type="match status" value="1"/>
</dbReference>
<dbReference type="EMBL" id="JBEPLV010000001">
    <property type="protein sequence ID" value="MET3544713.1"/>
    <property type="molecule type" value="Genomic_DNA"/>
</dbReference>
<dbReference type="Proteomes" id="UP001549098">
    <property type="component" value="Unassembled WGS sequence"/>
</dbReference>
<accession>A0ABV2EYL0</accession>
<sequence length="344" mass="40229">MMSEIKAETLTQVLNQMLGTETICADIQTKPLHGGTVGNVQLVTGLAQTIDGREITYNIVVKTQKKWERYKDPDSWRREYDFYKSNFGALFSESFRWPECYHVEMNGEENETQMWMEYIDGISGLDLTGDMYERAAEELGRFQGKLYAEQPAFLQNMTNLSRAEYMKDIYVHYRSWNRVYDYIRSDDCGIPKHLCKMLIDIDESADEIFSRIEKLPIVLCHRDFWVTNIIDSDGNIILIDWDTTGWGYLGEDMASLIADEADIEHMVEYYHRCIPAYYKGFSEQADISHITDNCVYEMILLKFGYRLVEGYMDAGAGDKHQETDNERTLYIRTLQKIFEIKNEQ</sequence>
<dbReference type="InterPro" id="IPR002575">
    <property type="entry name" value="Aminoglycoside_PTrfase"/>
</dbReference>
<dbReference type="Gene3D" id="3.90.1200.10">
    <property type="match status" value="1"/>
</dbReference>